<dbReference type="CDD" id="cd00063">
    <property type="entry name" value="FN3"/>
    <property type="match status" value="2"/>
</dbReference>
<dbReference type="SUPFAM" id="SSF51445">
    <property type="entry name" value="(Trans)glycosidases"/>
    <property type="match status" value="1"/>
</dbReference>
<feature type="region of interest" description="Disordered" evidence="8">
    <location>
        <begin position="651"/>
        <end position="698"/>
    </location>
</feature>
<feature type="domain" description="Fibronectin type-III" evidence="11">
    <location>
        <begin position="685"/>
        <end position="770"/>
    </location>
</feature>
<keyword evidence="5" id="KW-0119">Carbohydrate metabolism</keyword>
<dbReference type="PROSITE" id="PS50853">
    <property type="entry name" value="FN3"/>
    <property type="match status" value="2"/>
</dbReference>
<evidence type="ECO:0000256" key="4">
    <source>
        <dbReference type="ARBA" id="ARBA00022801"/>
    </source>
</evidence>
<dbReference type="SUPFAM" id="SSF49785">
    <property type="entry name" value="Galactose-binding domain-like"/>
    <property type="match status" value="1"/>
</dbReference>
<evidence type="ECO:0000256" key="9">
    <source>
        <dbReference type="SAM" id="SignalP"/>
    </source>
</evidence>
<evidence type="ECO:0000259" key="11">
    <source>
        <dbReference type="PROSITE" id="PS50853"/>
    </source>
</evidence>
<dbReference type="Proteomes" id="UP000199202">
    <property type="component" value="Unassembled WGS sequence"/>
</dbReference>
<dbReference type="InterPro" id="IPR036116">
    <property type="entry name" value="FN3_sf"/>
</dbReference>
<dbReference type="PANTHER" id="PTHR34142">
    <property type="entry name" value="ENDO-BETA-1,4-GLUCANASE A"/>
    <property type="match status" value="1"/>
</dbReference>
<keyword evidence="6" id="KW-0326">Glycosidase</keyword>
<dbReference type="Gene3D" id="2.60.40.10">
    <property type="entry name" value="Immunoglobulins"/>
    <property type="match status" value="2"/>
</dbReference>
<dbReference type="InterPro" id="IPR001547">
    <property type="entry name" value="Glyco_hydro_5"/>
</dbReference>
<keyword evidence="3 9" id="KW-0732">Signal</keyword>
<dbReference type="Pfam" id="PF00150">
    <property type="entry name" value="Cellulase"/>
    <property type="match status" value="1"/>
</dbReference>
<dbReference type="Gene3D" id="2.60.120.260">
    <property type="entry name" value="Galactose-binding domain-like"/>
    <property type="match status" value="1"/>
</dbReference>
<evidence type="ECO:0000256" key="1">
    <source>
        <dbReference type="ARBA" id="ARBA00000966"/>
    </source>
</evidence>
<dbReference type="SUPFAM" id="SSF51126">
    <property type="entry name" value="Pectin lyase-like"/>
    <property type="match status" value="1"/>
</dbReference>
<name>A0A1G9ARJ2_9ACTN</name>
<accession>A0A1G9ARJ2</accession>
<dbReference type="PROSITE" id="PS50022">
    <property type="entry name" value="FA58C_3"/>
    <property type="match status" value="1"/>
</dbReference>
<keyword evidence="4" id="KW-0378">Hydrolase</keyword>
<dbReference type="SUPFAM" id="SSF49265">
    <property type="entry name" value="Fibronectin type III"/>
    <property type="match status" value="1"/>
</dbReference>
<dbReference type="GO" id="GO:0000272">
    <property type="term" value="P:polysaccharide catabolic process"/>
    <property type="evidence" value="ECO:0007669"/>
    <property type="project" value="UniProtKB-KW"/>
</dbReference>
<protein>
    <recommendedName>
        <fullName evidence="2">cellulase</fullName>
        <ecNumber evidence="2">3.2.1.4</ecNumber>
    </recommendedName>
</protein>
<dbReference type="InterPro" id="IPR018087">
    <property type="entry name" value="Glyco_hydro_5_CS"/>
</dbReference>
<dbReference type="PROSITE" id="PS51318">
    <property type="entry name" value="TAT"/>
    <property type="match status" value="1"/>
</dbReference>
<dbReference type="SMART" id="SM00060">
    <property type="entry name" value="FN3"/>
    <property type="match status" value="2"/>
</dbReference>
<dbReference type="GO" id="GO:0008810">
    <property type="term" value="F:cellulase activity"/>
    <property type="evidence" value="ECO:0007669"/>
    <property type="project" value="UniProtKB-EC"/>
</dbReference>
<feature type="compositionally biased region" description="Polar residues" evidence="8">
    <location>
        <begin position="651"/>
        <end position="666"/>
    </location>
</feature>
<dbReference type="EMBL" id="FNDJ01000015">
    <property type="protein sequence ID" value="SDK29907.1"/>
    <property type="molecule type" value="Genomic_DNA"/>
</dbReference>
<dbReference type="InterPro" id="IPR017853">
    <property type="entry name" value="GH"/>
</dbReference>
<dbReference type="Pfam" id="PF00041">
    <property type="entry name" value="fn3"/>
    <property type="match status" value="2"/>
</dbReference>
<dbReference type="InterPro" id="IPR006311">
    <property type="entry name" value="TAT_signal"/>
</dbReference>
<reference evidence="12 13" key="1">
    <citation type="submission" date="2016-10" db="EMBL/GenBank/DDBJ databases">
        <authorList>
            <person name="de Groot N.N."/>
        </authorList>
    </citation>
    <scope>NUCLEOTIDE SEQUENCE [LARGE SCALE GENOMIC DNA]</scope>
    <source>
        <strain evidence="12 13">CGMCC 4.6533</strain>
    </source>
</reference>
<feature type="domain" description="F5/8 type C" evidence="10">
    <location>
        <begin position="767"/>
        <end position="904"/>
    </location>
</feature>
<evidence type="ECO:0000313" key="13">
    <source>
        <dbReference type="Proteomes" id="UP000199202"/>
    </source>
</evidence>
<evidence type="ECO:0000256" key="5">
    <source>
        <dbReference type="ARBA" id="ARBA00023277"/>
    </source>
</evidence>
<proteinExistence type="predicted"/>
<dbReference type="InterPro" id="IPR013783">
    <property type="entry name" value="Ig-like_fold"/>
</dbReference>
<feature type="compositionally biased region" description="Low complexity" evidence="8">
    <location>
        <begin position="912"/>
        <end position="922"/>
    </location>
</feature>
<dbReference type="InterPro" id="IPR000421">
    <property type="entry name" value="FA58C"/>
</dbReference>
<sequence>MSRVVHPSPPNRTRPGRRRSLVAAAVTVLTLAVQPLAGAVSPAAATTEPKATKAKTAAAAAVGANAAIPDLTSANRRAPVTGLPDWSKAGYRGGMALPEAAQAHPDAACHITADELASQFNVRAGGADATTGLQAAIDQIRTNCTPGASYTRLSSITLPEGRITVTRQLGLDASYLVLKGAGMGRTILAFRPDTNTRYDTLTPDGSDWDEDGATHGSGKGGWTWPGRGLIRVQSREVASRYASEYASAPANRKDIFEGSINQHWASGVPLREASAVGSNVIRLATNANMSQFQVGGFLWVGAANSIRFYQQQTVTNTEQYMNLHMRQQIFQITAVDATGRNLTIDKPLEYDLPLNSTSDGSAAIDGTVYPSRVTPLKAIQGVGIEDLTITQDMTNMPKLGGGTYNLTRAEAQQNYGNMAPEYALHGIVLKWAANSWIRRVGTDMTGSHPIVTESAKNIQVQESVLDGSWNKGKGGNGYFRGSRVWDSLYAYNTSRNLRHFTFQWSAANNVVIGNDFDSDLNVHGGWERRNLFEQNKVAVPYEHASKNCRSNCGDEGGAPPDDSSWWPIWWAAGPKAAKWSGSSGPQNVFYNNDLTKQTTQGGAYQPYYPDRQRIYQFGSAASNPATFQHLAVNGATIPDWAGRETVDYANSPNSGVNATRTDTTGSLFLRSGGGGPSDDTTAPSVPGNLRSTGTTSSSVSLAWNASTDNVGVTGYEVYRGSTLVATVTGTSHTDTGLTASTSYTYTVRARDAAGNRSAASAAVTAQTQAGGGGPEDGLISRGKPTTASSIEGAGFESGLAVDGDTVSRWASAEGSDPQWIQIDLQGSYAISRVRLNWEVAFGSAYRIEVSPDGTNWSSIYSTTTGDGTIDDLTVSGTARYIRLYGTARGTAYGYSLYEFDVFGRPDGGNPGGDTTPPSTPGNLRSTGTTSSSVALAWNAATDNVGVTGYEVYRGSTQVATVTGTTHTDTGLTASTSYTYTVRARDAAGNRSPASAALTVQTSGSSGGGTPAAANGQLRVCGVRLCNENNKQIQLRGMSSHGIQWYDNCLNNASLDALANDWKADIFRISMYIQEGGYETNPRQFTDRVHQLIEMATARGMYALVDWHMLTPGDPNCNLSRARTFFTEIAQRHNNKKNILYEIANEPNGSSVTWSVIRNYANQLVPVIRQQDPDAPILVGTPDWSSLGVSGPGDQTDTIRANPVTGTNIMYVFHFYAASHSTPYLNALSRAADLLPMFVTEFGTQQASGDGGNNMSRSQQYIDLMAQKKISWVNWNYSDDSRTGAVFTPGTCPGGPFAGTSRLKEAGVWIRDRMRTADDF</sequence>
<evidence type="ECO:0000256" key="8">
    <source>
        <dbReference type="SAM" id="MobiDB-lite"/>
    </source>
</evidence>
<dbReference type="EC" id="3.2.1.4" evidence="2"/>
<evidence type="ECO:0000256" key="2">
    <source>
        <dbReference type="ARBA" id="ARBA00012601"/>
    </source>
</evidence>
<dbReference type="InterPro" id="IPR003961">
    <property type="entry name" value="FN3_dom"/>
</dbReference>
<dbReference type="InterPro" id="IPR011050">
    <property type="entry name" value="Pectin_lyase_fold/virulence"/>
</dbReference>
<feature type="region of interest" description="Disordered" evidence="8">
    <location>
        <begin position="765"/>
        <end position="785"/>
    </location>
</feature>
<evidence type="ECO:0000313" key="12">
    <source>
        <dbReference type="EMBL" id="SDK29907.1"/>
    </source>
</evidence>
<dbReference type="PROSITE" id="PS00659">
    <property type="entry name" value="GLYCOSYL_HYDROL_F5"/>
    <property type="match status" value="1"/>
</dbReference>
<keyword evidence="13" id="KW-1185">Reference proteome</keyword>
<organism evidence="12 13">
    <name type="scientific">Nonomuraea jiangxiensis</name>
    <dbReference type="NCBI Taxonomy" id="633440"/>
    <lineage>
        <taxon>Bacteria</taxon>
        <taxon>Bacillati</taxon>
        <taxon>Actinomycetota</taxon>
        <taxon>Actinomycetes</taxon>
        <taxon>Streptosporangiales</taxon>
        <taxon>Streptosporangiaceae</taxon>
        <taxon>Nonomuraea</taxon>
    </lineage>
</organism>
<dbReference type="Pfam" id="PF00754">
    <property type="entry name" value="F5_F8_type_C"/>
    <property type="match status" value="1"/>
</dbReference>
<evidence type="ECO:0000256" key="7">
    <source>
        <dbReference type="ARBA" id="ARBA00023326"/>
    </source>
</evidence>
<feature type="chain" id="PRO_5011781652" description="cellulase" evidence="9">
    <location>
        <begin position="40"/>
        <end position="1319"/>
    </location>
</feature>
<comment type="catalytic activity">
    <reaction evidence="1">
        <text>Endohydrolysis of (1-&gt;4)-beta-D-glucosidic linkages in cellulose, lichenin and cereal beta-D-glucans.</text>
        <dbReference type="EC" id="3.2.1.4"/>
    </reaction>
</comment>
<evidence type="ECO:0000256" key="6">
    <source>
        <dbReference type="ARBA" id="ARBA00023295"/>
    </source>
</evidence>
<evidence type="ECO:0000259" key="10">
    <source>
        <dbReference type="PROSITE" id="PS50022"/>
    </source>
</evidence>
<dbReference type="PANTHER" id="PTHR34142:SF1">
    <property type="entry name" value="GLYCOSIDE HYDROLASE FAMILY 5 DOMAIN-CONTAINING PROTEIN"/>
    <property type="match status" value="1"/>
</dbReference>
<keyword evidence="7" id="KW-0624">Polysaccharide degradation</keyword>
<dbReference type="InterPro" id="IPR008979">
    <property type="entry name" value="Galactose-bd-like_sf"/>
</dbReference>
<dbReference type="STRING" id="633440.SAMN05421869_11533"/>
<dbReference type="Gene3D" id="3.20.20.80">
    <property type="entry name" value="Glycosidases"/>
    <property type="match status" value="1"/>
</dbReference>
<evidence type="ECO:0000256" key="3">
    <source>
        <dbReference type="ARBA" id="ARBA00022729"/>
    </source>
</evidence>
<gene>
    <name evidence="12" type="ORF">SAMN05421869_11533</name>
</gene>
<dbReference type="FunFam" id="2.60.40.10:FF:001114">
    <property type="entry name" value="Chitinase A1"/>
    <property type="match status" value="2"/>
</dbReference>
<feature type="compositionally biased region" description="Polar residues" evidence="8">
    <location>
        <begin position="678"/>
        <end position="698"/>
    </location>
</feature>
<feature type="region of interest" description="Disordered" evidence="8">
    <location>
        <begin position="905"/>
        <end position="928"/>
    </location>
</feature>
<feature type="signal peptide" evidence="9">
    <location>
        <begin position="1"/>
        <end position="39"/>
    </location>
</feature>
<feature type="domain" description="Fibronectin type-III" evidence="11">
    <location>
        <begin position="919"/>
        <end position="1004"/>
    </location>
</feature>